<dbReference type="EC" id="4.2.1.75" evidence="3 9"/>
<comment type="caution">
    <text evidence="11">The sequence shown here is derived from an EMBL/GenBank/DDBJ whole genome shotgun (WGS) entry which is preliminary data.</text>
</comment>
<keyword evidence="5 9" id="KW-0627">Porphyrin biosynthesis</keyword>
<gene>
    <name evidence="11" type="ORF">GWK09_04710</name>
</gene>
<dbReference type="UniPathway" id="UPA00251">
    <property type="reaction ID" value="UER00320"/>
</dbReference>
<feature type="domain" description="Tetrapyrrole biosynthesis uroporphyrinogen III synthase" evidence="10">
    <location>
        <begin position="15"/>
        <end position="212"/>
    </location>
</feature>
<accession>A0A6P0U9F6</accession>
<evidence type="ECO:0000313" key="12">
    <source>
        <dbReference type="Proteomes" id="UP000468443"/>
    </source>
</evidence>
<dbReference type="Proteomes" id="UP000468443">
    <property type="component" value="Unassembled WGS sequence"/>
</dbReference>
<proteinExistence type="inferred from homology"/>
<comment type="similarity">
    <text evidence="2 9">Belongs to the uroporphyrinogen-III synthase family.</text>
</comment>
<dbReference type="RefSeq" id="WP_163691841.1">
    <property type="nucleotide sequence ID" value="NZ_FXTW01000001.1"/>
</dbReference>
<comment type="function">
    <text evidence="6 9">Catalyzes cyclization of the linear tetrapyrrole, hydroxymethylbilane, to the macrocyclic uroporphyrinogen III.</text>
</comment>
<evidence type="ECO:0000256" key="7">
    <source>
        <dbReference type="ARBA" id="ARBA00040167"/>
    </source>
</evidence>
<evidence type="ECO:0000256" key="3">
    <source>
        <dbReference type="ARBA" id="ARBA00013109"/>
    </source>
</evidence>
<dbReference type="GO" id="GO:0004852">
    <property type="term" value="F:uroporphyrinogen-III synthase activity"/>
    <property type="evidence" value="ECO:0007669"/>
    <property type="project" value="UniProtKB-UniRule"/>
</dbReference>
<evidence type="ECO:0000256" key="1">
    <source>
        <dbReference type="ARBA" id="ARBA00004772"/>
    </source>
</evidence>
<name>A0A6P0U9F6_9FLAO</name>
<evidence type="ECO:0000256" key="6">
    <source>
        <dbReference type="ARBA" id="ARBA00037589"/>
    </source>
</evidence>
<keyword evidence="12" id="KW-1185">Reference proteome</keyword>
<dbReference type="AlphaFoldDB" id="A0A6P0U9F6"/>
<dbReference type="Gene3D" id="3.40.50.10090">
    <property type="match status" value="2"/>
</dbReference>
<organism evidence="11 12">
    <name type="scientific">Muriicola jejuensis</name>
    <dbReference type="NCBI Taxonomy" id="504488"/>
    <lineage>
        <taxon>Bacteria</taxon>
        <taxon>Pseudomonadati</taxon>
        <taxon>Bacteroidota</taxon>
        <taxon>Flavobacteriia</taxon>
        <taxon>Flavobacteriales</taxon>
        <taxon>Flavobacteriaceae</taxon>
        <taxon>Muriicola</taxon>
    </lineage>
</organism>
<reference evidence="11 12" key="1">
    <citation type="submission" date="2020-01" db="EMBL/GenBank/DDBJ databases">
        <title>Muriicola jejuensis KCTC 22299.</title>
        <authorList>
            <person name="Wang G."/>
        </authorList>
    </citation>
    <scope>NUCLEOTIDE SEQUENCE [LARGE SCALE GENOMIC DNA]</scope>
    <source>
        <strain evidence="11 12">KCTC 22299</strain>
    </source>
</reference>
<evidence type="ECO:0000256" key="9">
    <source>
        <dbReference type="RuleBase" id="RU366031"/>
    </source>
</evidence>
<dbReference type="InterPro" id="IPR039793">
    <property type="entry name" value="UROS/Hem4"/>
</dbReference>
<dbReference type="SUPFAM" id="SSF69618">
    <property type="entry name" value="HemD-like"/>
    <property type="match status" value="1"/>
</dbReference>
<dbReference type="EMBL" id="JAABOP010000001">
    <property type="protein sequence ID" value="NER09804.1"/>
    <property type="molecule type" value="Genomic_DNA"/>
</dbReference>
<evidence type="ECO:0000256" key="8">
    <source>
        <dbReference type="ARBA" id="ARBA00048617"/>
    </source>
</evidence>
<dbReference type="InterPro" id="IPR036108">
    <property type="entry name" value="4pyrrol_syn_uPrphyn_synt_sf"/>
</dbReference>
<comment type="pathway">
    <text evidence="1 9">Porphyrin-containing compound metabolism; protoporphyrin-IX biosynthesis; coproporphyrinogen-III from 5-aminolevulinate: step 3/4.</text>
</comment>
<sequence>MNAVLSTRSLEKAQQTRLAKAGIEVECYDAIRFEFTEVTLPQGFDHLIFTSKNGVKGFLNNLKTETGLKKKLACYCVGEKTRAYLIENGFFVAKMSQNSADLGDFLVNTGEKGPFLIFTGNRNRPELKEKFEENGIPFKELMVYQTHSVPKKLGKKFDGILFFSPSGVQSFIAANGPQNATAICIGETTAEEARKHFQRVAVADTPTTDHVIDKLIEINPTLANT</sequence>
<evidence type="ECO:0000313" key="11">
    <source>
        <dbReference type="EMBL" id="NER09804.1"/>
    </source>
</evidence>
<dbReference type="InterPro" id="IPR003754">
    <property type="entry name" value="4pyrrol_synth_uPrphyn_synth"/>
</dbReference>
<evidence type="ECO:0000256" key="2">
    <source>
        <dbReference type="ARBA" id="ARBA00008133"/>
    </source>
</evidence>
<dbReference type="GO" id="GO:0006780">
    <property type="term" value="P:uroporphyrinogen III biosynthetic process"/>
    <property type="evidence" value="ECO:0007669"/>
    <property type="project" value="UniProtKB-UniRule"/>
</dbReference>
<evidence type="ECO:0000256" key="5">
    <source>
        <dbReference type="ARBA" id="ARBA00023244"/>
    </source>
</evidence>
<dbReference type="PANTHER" id="PTHR38042">
    <property type="entry name" value="UROPORPHYRINOGEN-III SYNTHASE, CHLOROPLASTIC"/>
    <property type="match status" value="1"/>
</dbReference>
<dbReference type="GO" id="GO:0006782">
    <property type="term" value="P:protoporphyrinogen IX biosynthetic process"/>
    <property type="evidence" value="ECO:0007669"/>
    <property type="project" value="UniProtKB-UniRule"/>
</dbReference>
<protein>
    <recommendedName>
        <fullName evidence="7 9">Uroporphyrinogen-III synthase</fullName>
        <ecNumber evidence="3 9">4.2.1.75</ecNumber>
    </recommendedName>
</protein>
<keyword evidence="4 9" id="KW-0456">Lyase</keyword>
<dbReference type="PANTHER" id="PTHR38042:SF1">
    <property type="entry name" value="UROPORPHYRINOGEN-III SYNTHASE, CHLOROPLASTIC"/>
    <property type="match status" value="1"/>
</dbReference>
<evidence type="ECO:0000256" key="4">
    <source>
        <dbReference type="ARBA" id="ARBA00023239"/>
    </source>
</evidence>
<dbReference type="Pfam" id="PF02602">
    <property type="entry name" value="HEM4"/>
    <property type="match status" value="1"/>
</dbReference>
<comment type="catalytic activity">
    <reaction evidence="8 9">
        <text>hydroxymethylbilane = uroporphyrinogen III + H2O</text>
        <dbReference type="Rhea" id="RHEA:18965"/>
        <dbReference type="ChEBI" id="CHEBI:15377"/>
        <dbReference type="ChEBI" id="CHEBI:57308"/>
        <dbReference type="ChEBI" id="CHEBI:57845"/>
        <dbReference type="EC" id="4.2.1.75"/>
    </reaction>
</comment>
<dbReference type="CDD" id="cd06578">
    <property type="entry name" value="HemD"/>
    <property type="match status" value="1"/>
</dbReference>
<evidence type="ECO:0000259" key="10">
    <source>
        <dbReference type="Pfam" id="PF02602"/>
    </source>
</evidence>